<dbReference type="OrthoDB" id="506498at2759"/>
<evidence type="ECO:0008006" key="4">
    <source>
        <dbReference type="Google" id="ProtNLM"/>
    </source>
</evidence>
<accession>A0A1L7X2V1</accession>
<protein>
    <recommendedName>
        <fullName evidence="4">Methyltransferase domain-containing protein</fullName>
    </recommendedName>
</protein>
<feature type="compositionally biased region" description="Basic and acidic residues" evidence="1">
    <location>
        <begin position="578"/>
        <end position="590"/>
    </location>
</feature>
<evidence type="ECO:0000313" key="2">
    <source>
        <dbReference type="EMBL" id="CZR59317.1"/>
    </source>
</evidence>
<sequence length="601" mass="67543">MPLLFTSLEGEILEIQPEDLPPTSSLHPANAGATTSTKLLPQPGTFDLPIRTLDGSNSPASQRSHCGSPLIEFVTPDKLPLKSSPPRRSRYPGPYHRRTGSLGHRSTGVKAPMVYNEYGELVPEATVNQSPTPGQLSVTQLLRVIKKAYHHDLRDRLSRLVNPHPDGGHSALVEDKFWSHRLSSWDLRLRTPKSVTPRSSVANYNPPVYRGQRRVLEIGAGDGNWCFSFKKQQSDWVVDGVDNTDHWSCFERGVPLRDFMKKSEPTSTGMPSDYFTGATPAQSFPEFTMRDINRLLMHENPIPCNFYEYIRGREIFDRIESYKMFLEDVRCLLKLDGVVEFIEIDPRPRIAYVVKKDEEREVLATGKKGKMKSTAPTDWTDKIEDRFKDPLDQELATDVPGWSGRVAQRLKANLRPRDGVPAANLKSWIEGAGFWDVKQFILPIPVGGSTRSGRLLKEYILYQLELENSIPKLLQELSKFEADALETGAYHLNIHIVTGRKPMDLRTGDLMPSGERREMTNSTYDAKIMQNLNTLPGAPEQSTVTRGTAEDGLKPLLCGLSELSSPFNAPPFVTLKEMEDSRGAEKDRRSQLPRTGLPRLG</sequence>
<gene>
    <name evidence="2" type="ORF">PAC_09209</name>
</gene>
<feature type="compositionally biased region" description="Polar residues" evidence="1">
    <location>
        <begin position="22"/>
        <end position="39"/>
    </location>
</feature>
<feature type="region of interest" description="Disordered" evidence="1">
    <location>
        <begin position="18"/>
        <end position="45"/>
    </location>
</feature>
<evidence type="ECO:0000313" key="3">
    <source>
        <dbReference type="Proteomes" id="UP000184330"/>
    </source>
</evidence>
<feature type="region of interest" description="Disordered" evidence="1">
    <location>
        <begin position="76"/>
        <end position="107"/>
    </location>
</feature>
<dbReference type="InterPro" id="IPR029063">
    <property type="entry name" value="SAM-dependent_MTases_sf"/>
</dbReference>
<reference evidence="2 3" key="1">
    <citation type="submission" date="2016-03" db="EMBL/GenBank/DDBJ databases">
        <authorList>
            <person name="Ploux O."/>
        </authorList>
    </citation>
    <scope>NUCLEOTIDE SEQUENCE [LARGE SCALE GENOMIC DNA]</scope>
    <source>
        <strain evidence="2 3">UAMH 11012</strain>
    </source>
</reference>
<keyword evidence="3" id="KW-1185">Reference proteome</keyword>
<evidence type="ECO:0000256" key="1">
    <source>
        <dbReference type="SAM" id="MobiDB-lite"/>
    </source>
</evidence>
<dbReference type="SUPFAM" id="SSF53335">
    <property type="entry name" value="S-adenosyl-L-methionine-dependent methyltransferases"/>
    <property type="match status" value="1"/>
</dbReference>
<feature type="compositionally biased region" description="Basic residues" evidence="1">
    <location>
        <begin position="85"/>
        <end position="99"/>
    </location>
</feature>
<organism evidence="2 3">
    <name type="scientific">Phialocephala subalpina</name>
    <dbReference type="NCBI Taxonomy" id="576137"/>
    <lineage>
        <taxon>Eukaryota</taxon>
        <taxon>Fungi</taxon>
        <taxon>Dikarya</taxon>
        <taxon>Ascomycota</taxon>
        <taxon>Pezizomycotina</taxon>
        <taxon>Leotiomycetes</taxon>
        <taxon>Helotiales</taxon>
        <taxon>Mollisiaceae</taxon>
        <taxon>Phialocephala</taxon>
        <taxon>Phialocephala fortinii species complex</taxon>
    </lineage>
</organism>
<dbReference type="Proteomes" id="UP000184330">
    <property type="component" value="Unassembled WGS sequence"/>
</dbReference>
<feature type="region of interest" description="Disordered" evidence="1">
    <location>
        <begin position="578"/>
        <end position="601"/>
    </location>
</feature>
<dbReference type="EMBL" id="FJOG01000013">
    <property type="protein sequence ID" value="CZR59317.1"/>
    <property type="molecule type" value="Genomic_DNA"/>
</dbReference>
<proteinExistence type="predicted"/>
<dbReference type="AlphaFoldDB" id="A0A1L7X2V1"/>
<name>A0A1L7X2V1_9HELO</name>